<dbReference type="InParanoid" id="F0VF00"/>
<proteinExistence type="predicted"/>
<dbReference type="RefSeq" id="XP_003882326.1">
    <property type="nucleotide sequence ID" value="XM_003882277.1"/>
</dbReference>
<dbReference type="Proteomes" id="UP000007494">
    <property type="component" value="Chromosome VIIa"/>
</dbReference>
<dbReference type="VEuPathDB" id="ToxoDB:NCLIV_020810"/>
<reference evidence="2" key="1">
    <citation type="journal article" date="2012" name="PLoS Pathog.">
        <title>Comparative genomics of the apicomplexan parasites Toxoplasma gondii and Neospora caninum: Coccidia differing in host range and transmission strategy.</title>
        <authorList>
            <person name="Reid A.J."/>
            <person name="Vermont S.J."/>
            <person name="Cotton J.A."/>
            <person name="Harris D."/>
            <person name="Hill-Cawthorne G.A."/>
            <person name="Konen-Waisman S."/>
            <person name="Latham S.M."/>
            <person name="Mourier T."/>
            <person name="Norton R."/>
            <person name="Quail M.A."/>
            <person name="Sanders M."/>
            <person name="Shanmugam D."/>
            <person name="Sohal A."/>
            <person name="Wasmuth J.D."/>
            <person name="Brunk B."/>
            <person name="Grigg M.E."/>
            <person name="Howard J.C."/>
            <person name="Parkinson J."/>
            <person name="Roos D.S."/>
            <person name="Trees A.J."/>
            <person name="Berriman M."/>
            <person name="Pain A."/>
            <person name="Wastling J.M."/>
        </authorList>
    </citation>
    <scope>NUCLEOTIDE SEQUENCE [LARGE SCALE GENOMIC DNA]</scope>
    <source>
        <strain evidence="2">Liverpool</strain>
    </source>
</reference>
<dbReference type="EMBL" id="FR823388">
    <property type="protein sequence ID" value="CBZ52294.1"/>
    <property type="molecule type" value="Genomic_DNA"/>
</dbReference>
<sequence length="184" mass="20229">MSRSDGRDPGINVVQPVDASRLSCNTTVPASQHFAHCGYCTLIHRDSTTQGMYPLTPAQLQGSEYHRESPDAFAGLPSTLWNRDLGGEATPSKRKSECDFDRVPGYTWKPTLSCRVPGVGVKRQFIQQECEDSMSSMDAGVPSVSTLAMMIQPFGVELSLQNFLWVDWVHLAVRACGWCALSVC</sequence>
<evidence type="ECO:0000313" key="1">
    <source>
        <dbReference type="EMBL" id="CBZ52294.1"/>
    </source>
</evidence>
<dbReference type="eggNOG" id="ENOG502TMUJ">
    <property type="taxonomic scope" value="Eukaryota"/>
</dbReference>
<gene>
    <name evidence="1" type="ORF">NCLIV_020810</name>
</gene>
<dbReference type="AlphaFoldDB" id="F0VF00"/>
<organism evidence="1 2">
    <name type="scientific">Neospora caninum (strain Liverpool)</name>
    <dbReference type="NCBI Taxonomy" id="572307"/>
    <lineage>
        <taxon>Eukaryota</taxon>
        <taxon>Sar</taxon>
        <taxon>Alveolata</taxon>
        <taxon>Apicomplexa</taxon>
        <taxon>Conoidasida</taxon>
        <taxon>Coccidia</taxon>
        <taxon>Eucoccidiorida</taxon>
        <taxon>Eimeriorina</taxon>
        <taxon>Sarcocystidae</taxon>
        <taxon>Neospora</taxon>
    </lineage>
</organism>
<accession>F0VF00</accession>
<name>F0VF00_NEOCL</name>
<evidence type="ECO:0000313" key="2">
    <source>
        <dbReference type="Proteomes" id="UP000007494"/>
    </source>
</evidence>
<protein>
    <submittedName>
        <fullName evidence="1">Uncharacterized protein</fullName>
    </submittedName>
</protein>
<keyword evidence="2" id="KW-1185">Reference proteome</keyword>
<dbReference type="GeneID" id="13444217"/>